<comment type="subcellular location">
    <subcellularLocation>
        <location evidence="1">Cell membrane</location>
        <topology evidence="1">Multi-pass membrane protein</topology>
    </subcellularLocation>
</comment>
<dbReference type="EMBL" id="MAGO01000001">
    <property type="protein sequence ID" value="OCC16532.1"/>
    <property type="molecule type" value="Genomic_DNA"/>
</dbReference>
<evidence type="ECO:0000256" key="1">
    <source>
        <dbReference type="ARBA" id="ARBA00004651"/>
    </source>
</evidence>
<keyword evidence="9" id="KW-1185">Reference proteome</keyword>
<evidence type="ECO:0000256" key="6">
    <source>
        <dbReference type="ARBA" id="ARBA00023136"/>
    </source>
</evidence>
<keyword evidence="5 7" id="KW-1133">Transmembrane helix</keyword>
<keyword evidence="6 7" id="KW-0472">Membrane</keyword>
<feature type="transmembrane region" description="Helical" evidence="7">
    <location>
        <begin position="136"/>
        <end position="157"/>
    </location>
</feature>
<organism evidence="8 9">
    <name type="scientific">Dissulfuribacter thermophilus</name>
    <dbReference type="NCBI Taxonomy" id="1156395"/>
    <lineage>
        <taxon>Bacteria</taxon>
        <taxon>Pseudomonadati</taxon>
        <taxon>Thermodesulfobacteriota</taxon>
        <taxon>Dissulfuribacteria</taxon>
        <taxon>Dissulfuribacterales</taxon>
        <taxon>Dissulfuribacteraceae</taxon>
        <taxon>Dissulfuribacter</taxon>
    </lineage>
</organism>
<dbReference type="PATRIC" id="fig|1156395.6.peg.352"/>
<gene>
    <name evidence="8" type="ORF">DBT_0349</name>
</gene>
<feature type="transmembrane region" description="Helical" evidence="7">
    <location>
        <begin position="203"/>
        <end position="225"/>
    </location>
</feature>
<dbReference type="RefSeq" id="WP_067615765.1">
    <property type="nucleotide sequence ID" value="NZ_MAGO01000001.1"/>
</dbReference>
<evidence type="ECO:0000256" key="7">
    <source>
        <dbReference type="SAM" id="Phobius"/>
    </source>
</evidence>
<evidence type="ECO:0000256" key="3">
    <source>
        <dbReference type="ARBA" id="ARBA00022475"/>
    </source>
</evidence>
<evidence type="ECO:0000313" key="8">
    <source>
        <dbReference type="EMBL" id="OCC16532.1"/>
    </source>
</evidence>
<evidence type="ECO:0000256" key="4">
    <source>
        <dbReference type="ARBA" id="ARBA00022692"/>
    </source>
</evidence>
<dbReference type="OrthoDB" id="9772767at2"/>
<accession>A0A1B9F9F5</accession>
<dbReference type="STRING" id="1156395.DBT_0349"/>
<feature type="transmembrane region" description="Helical" evidence="7">
    <location>
        <begin position="63"/>
        <end position="85"/>
    </location>
</feature>
<comment type="similarity">
    <text evidence="2">Belongs to the NrfD family.</text>
</comment>
<dbReference type="Pfam" id="PF03916">
    <property type="entry name" value="NrfD"/>
    <property type="match status" value="1"/>
</dbReference>
<feature type="transmembrane region" description="Helical" evidence="7">
    <location>
        <begin position="289"/>
        <end position="306"/>
    </location>
</feature>
<proteinExistence type="inferred from homology"/>
<evidence type="ECO:0000256" key="2">
    <source>
        <dbReference type="ARBA" id="ARBA00008929"/>
    </source>
</evidence>
<protein>
    <submittedName>
        <fullName evidence="8">Polysulfide reductase, membrane subunit NrfD</fullName>
    </submittedName>
</protein>
<evidence type="ECO:0000256" key="5">
    <source>
        <dbReference type="ARBA" id="ARBA00022989"/>
    </source>
</evidence>
<feature type="transmembrane region" description="Helical" evidence="7">
    <location>
        <begin position="353"/>
        <end position="379"/>
    </location>
</feature>
<comment type="caution">
    <text evidence="8">The sequence shown here is derived from an EMBL/GenBank/DDBJ whole genome shotgun (WGS) entry which is preliminary data.</text>
</comment>
<dbReference type="Gene3D" id="1.20.1630.10">
    <property type="entry name" value="Formate dehydrogenase/DMSO reductase domain"/>
    <property type="match status" value="1"/>
</dbReference>
<feature type="transmembrane region" description="Helical" evidence="7">
    <location>
        <begin position="246"/>
        <end position="269"/>
    </location>
</feature>
<dbReference type="AlphaFoldDB" id="A0A1B9F9F5"/>
<dbReference type="PANTHER" id="PTHR34856:SF2">
    <property type="entry name" value="PROTEIN NRFD"/>
    <property type="match status" value="1"/>
</dbReference>
<reference evidence="8 9" key="1">
    <citation type="submission" date="2016-06" db="EMBL/GenBank/DDBJ databases">
        <title>Respiratory ammonification of nitrate coupled to the oxidation of elemental sulfur in deep-sea autotrophic thermophilic bacteria.</title>
        <authorList>
            <person name="Slobodkina G.B."/>
            <person name="Mardanov A.V."/>
            <person name="Ravin N.V."/>
            <person name="Frolova A.A."/>
            <person name="Viryasiv M.B."/>
            <person name="Chernyh N.A."/>
            <person name="Bonch-Osmolovskaya E.A."/>
            <person name="Slobodkin A.I."/>
        </authorList>
    </citation>
    <scope>NUCLEOTIDE SEQUENCE [LARGE SCALE GENOMIC DNA]</scope>
    <source>
        <strain evidence="8 9">S69</strain>
    </source>
</reference>
<evidence type="ECO:0000313" key="9">
    <source>
        <dbReference type="Proteomes" id="UP000093080"/>
    </source>
</evidence>
<keyword evidence="4 7" id="KW-0812">Transmembrane</keyword>
<feature type="transmembrane region" description="Helical" evidence="7">
    <location>
        <begin position="313"/>
        <end position="333"/>
    </location>
</feature>
<feature type="transmembrane region" description="Helical" evidence="7">
    <location>
        <begin position="164"/>
        <end position="183"/>
    </location>
</feature>
<sequence length="394" mass="42235">MASNLSLGTLAEPRLATPTVNFITVLSIFFTLIGLGAGVYAMIVGHDHLYGVTREVPWGILISTYAFFAITSTGLCLLAAIGHLFGGTPIAHLGNRAVYLSIATILAAFSVIGLELESPWRMLIYNVISPNFSSNIWWMGTLYGLAVGAMFIEFFAILTRQWSLAITVGLIGALAEVGANTNLGAVFATLSARPFWYGAQLPVFFLCSAFASGAAAIILFTYLAHKMRGTEIDADTMSGLQSAGKILALTLFLLAVATIWRFVTIFTGGNELATIAANHLLKGPLATNFWLFETVIGLALPLLILVGTQMKNVTAMTLAALMALVGGFFQRYDLVVAGQQVPIYYGWSNLPDYLGYVPSAAELLVVMGGIGVCTTLFLFGERFFGKVFKAGTHH</sequence>
<dbReference type="Proteomes" id="UP000093080">
    <property type="component" value="Unassembled WGS sequence"/>
</dbReference>
<dbReference type="PANTHER" id="PTHR34856">
    <property type="entry name" value="PROTEIN NRFD"/>
    <property type="match status" value="1"/>
</dbReference>
<dbReference type="InterPro" id="IPR052049">
    <property type="entry name" value="Electron_transfer_protein"/>
</dbReference>
<dbReference type="GO" id="GO:0005886">
    <property type="term" value="C:plasma membrane"/>
    <property type="evidence" value="ECO:0007669"/>
    <property type="project" value="UniProtKB-SubCell"/>
</dbReference>
<feature type="transmembrane region" description="Helical" evidence="7">
    <location>
        <begin position="97"/>
        <end position="116"/>
    </location>
</feature>
<name>A0A1B9F9F5_9BACT</name>
<dbReference type="InterPro" id="IPR005614">
    <property type="entry name" value="NrfD-like"/>
</dbReference>
<feature type="transmembrane region" description="Helical" evidence="7">
    <location>
        <begin position="20"/>
        <end position="43"/>
    </location>
</feature>
<keyword evidence="3" id="KW-1003">Cell membrane</keyword>